<evidence type="ECO:0008006" key="5">
    <source>
        <dbReference type="Google" id="ProtNLM"/>
    </source>
</evidence>
<protein>
    <recommendedName>
        <fullName evidence="5">MarB protein</fullName>
    </recommendedName>
</protein>
<dbReference type="Proteomes" id="UP000634522">
    <property type="component" value="Unassembled WGS sequence"/>
</dbReference>
<name>A0ABX1NH74_9RHOO</name>
<evidence type="ECO:0000256" key="1">
    <source>
        <dbReference type="SAM" id="MobiDB-lite"/>
    </source>
</evidence>
<feature type="compositionally biased region" description="Basic and acidic residues" evidence="1">
    <location>
        <begin position="84"/>
        <end position="93"/>
    </location>
</feature>
<reference evidence="3 4" key="1">
    <citation type="submission" date="2019-12" db="EMBL/GenBank/DDBJ databases">
        <title>Comparative genomics gives insights into the taxonomy of the Azoarcus-Aromatoleum group and reveals separate origins of nif in the plant-associated Azoarcus and non-plant-associated Aromatoleum sub-groups.</title>
        <authorList>
            <person name="Lafos M."/>
            <person name="Maluk M."/>
            <person name="Batista M."/>
            <person name="Junghare M."/>
            <person name="Carmona M."/>
            <person name="Faoro H."/>
            <person name="Cruz L.M."/>
            <person name="Battistoni F."/>
            <person name="De Souza E."/>
            <person name="Pedrosa F."/>
            <person name="Chen W.-M."/>
            <person name="Poole P.S."/>
            <person name="Dixon R.A."/>
            <person name="James E.K."/>
        </authorList>
    </citation>
    <scope>NUCLEOTIDE SEQUENCE [LARGE SCALE GENOMIC DNA]</scope>
    <source>
        <strain evidence="3 4">T</strain>
    </source>
</reference>
<feature type="compositionally biased region" description="Polar residues" evidence="1">
    <location>
        <begin position="73"/>
        <end position="83"/>
    </location>
</feature>
<evidence type="ECO:0000313" key="3">
    <source>
        <dbReference type="EMBL" id="NMF98480.1"/>
    </source>
</evidence>
<dbReference type="RefSeq" id="WP_169141228.1">
    <property type="nucleotide sequence ID" value="NZ_WTVS01000027.1"/>
</dbReference>
<evidence type="ECO:0000313" key="4">
    <source>
        <dbReference type="Proteomes" id="UP000634522"/>
    </source>
</evidence>
<keyword evidence="4" id="KW-1185">Reference proteome</keyword>
<comment type="caution">
    <text evidence="3">The sequence shown here is derived from an EMBL/GenBank/DDBJ whole genome shotgun (WGS) entry which is preliminary data.</text>
</comment>
<organism evidence="3 4">
    <name type="scientific">Aromatoleum toluolicum</name>
    <dbReference type="NCBI Taxonomy" id="90060"/>
    <lineage>
        <taxon>Bacteria</taxon>
        <taxon>Pseudomonadati</taxon>
        <taxon>Pseudomonadota</taxon>
        <taxon>Betaproteobacteria</taxon>
        <taxon>Rhodocyclales</taxon>
        <taxon>Rhodocyclaceae</taxon>
        <taxon>Aromatoleum</taxon>
    </lineage>
</organism>
<accession>A0ABX1NH74</accession>
<keyword evidence="2" id="KW-0732">Signal</keyword>
<feature type="signal peptide" evidence="2">
    <location>
        <begin position="1"/>
        <end position="21"/>
    </location>
</feature>
<gene>
    <name evidence="3" type="ORF">GPA27_13915</name>
</gene>
<feature type="chain" id="PRO_5045185512" description="MarB protein" evidence="2">
    <location>
        <begin position="22"/>
        <end position="93"/>
    </location>
</feature>
<proteinExistence type="predicted"/>
<feature type="region of interest" description="Disordered" evidence="1">
    <location>
        <begin position="23"/>
        <end position="93"/>
    </location>
</feature>
<dbReference type="EMBL" id="WTVS01000027">
    <property type="protein sequence ID" value="NMF98480.1"/>
    <property type="molecule type" value="Genomic_DNA"/>
</dbReference>
<evidence type="ECO:0000256" key="2">
    <source>
        <dbReference type="SAM" id="SignalP"/>
    </source>
</evidence>
<sequence length="93" mass="10024">MTFKTLLFSSLLAATATMAIGAEHSVDPQPNAAAEQTKSESDGNQAPQPKTRHDHTAERVGVTANTPADPVSDKSTAPRSQQTKQHDHMRDMK</sequence>